<feature type="compositionally biased region" description="Basic and acidic residues" evidence="1">
    <location>
        <begin position="1"/>
        <end position="17"/>
    </location>
</feature>
<dbReference type="InterPro" id="IPR043504">
    <property type="entry name" value="Peptidase_S1_PA_chymotrypsin"/>
</dbReference>
<proteinExistence type="predicted"/>
<evidence type="ECO:0000313" key="2">
    <source>
        <dbReference type="EMBL" id="KAJ8874363.1"/>
    </source>
</evidence>
<protein>
    <submittedName>
        <fullName evidence="2">Uncharacterized protein</fullName>
    </submittedName>
</protein>
<reference evidence="2 3" key="1">
    <citation type="submission" date="2023-02" db="EMBL/GenBank/DDBJ databases">
        <title>LHISI_Scaffold_Assembly.</title>
        <authorList>
            <person name="Stuart O.P."/>
            <person name="Cleave R."/>
            <person name="Magrath M.J.L."/>
            <person name="Mikheyev A.S."/>
        </authorList>
    </citation>
    <scope>NUCLEOTIDE SEQUENCE [LARGE SCALE GENOMIC DNA]</scope>
    <source>
        <strain evidence="2">Daus_M_001</strain>
        <tissue evidence="2">Leg muscle</tissue>
    </source>
</reference>
<accession>A0ABQ9GQT0</accession>
<dbReference type="Proteomes" id="UP001159363">
    <property type="component" value="Chromosome 9"/>
</dbReference>
<organism evidence="2 3">
    <name type="scientific">Dryococelus australis</name>
    <dbReference type="NCBI Taxonomy" id="614101"/>
    <lineage>
        <taxon>Eukaryota</taxon>
        <taxon>Metazoa</taxon>
        <taxon>Ecdysozoa</taxon>
        <taxon>Arthropoda</taxon>
        <taxon>Hexapoda</taxon>
        <taxon>Insecta</taxon>
        <taxon>Pterygota</taxon>
        <taxon>Neoptera</taxon>
        <taxon>Polyneoptera</taxon>
        <taxon>Phasmatodea</taxon>
        <taxon>Verophasmatodea</taxon>
        <taxon>Anareolatae</taxon>
        <taxon>Phasmatidae</taxon>
        <taxon>Eurycanthinae</taxon>
        <taxon>Dryococelus</taxon>
    </lineage>
</organism>
<name>A0ABQ9GQT0_9NEOP</name>
<evidence type="ECO:0000313" key="3">
    <source>
        <dbReference type="Proteomes" id="UP001159363"/>
    </source>
</evidence>
<keyword evidence="3" id="KW-1185">Reference proteome</keyword>
<sequence length="937" mass="104342">MERWIKRNGGKKKEQWTKKNGGRTIPTCQNSGVSRTGIELGSLWWEASSITTKPQMPLAHGEKLYRPKESPSISDSPERDFQRRPYHFIGRESVAKTNMDASVVALRVSVGEVNWQAKKRRKITKYKVGRLEPGAQMALDVKYKVGRLEPGAQMALDVRDKVGRLEPGAQMALDVKYKVGRLEPGAQMALDVRYKVGRLEPGAQMALDVKYKVGRLEPGAQMALDVRYKVGRLEPGAQMALDVKYKVGRLEPGAQMALDVRDKVGRLEPGAQMALDNISLHSFQSPYTTPNHHPNPADHRHPPPTPHHSPYSTPTTINEQQSILSVDSDVKEDGGRLRATTSSIRVPEGTQTGFNPLQDHPWIFARQTIPLVGGFSRRSPVYPALSFRRCSILSSVTLIGSQDSAITHVCSSALSHVGRLRGELPALRSNANESSRPMPLDDGFSRGSSASPGLSFRRCSILISITPIGSQDLAVKSHLDLFTIHCKNKRCEANASAKLYRKHYTTHVLNHSVHFKRERNPIYNQLHAFHPCPLAAVDATLRIRTFLPFSRHCDGQERRRPVAWPTPTSPSRDSSPTRLSSSSTTPTCAAAPSSPTCGFSPAACAPISESLIHSCNLRWRWGPRRAQRLERLPSTKVNRARYPGGGRSRTFAQWESCQTMPLPSPMHSGAAARSPQCRVVRCCDTHNVSLMPSLSAVAERLECSPPSLANRVLSPAGSHPGFRKWKSCRMMPLVGWFSWGSPVYPPRHFIPALLHSRLISPSLKTDFRVTLGISNVSTSDEESTTFVSRISITHESFNPYTYNDDIGLVCFITSEETLYGLYPFCDWLPIVLGTELVSDWLLHAAKVSRLTVLFYRLARLVNPVRLPTFADTSNMFTNRQAEISGWGKICDDRVGKEEFRSHKSSLGMLVVVTVVVENCLLEPRRQRRHMTVSSMIL</sequence>
<feature type="region of interest" description="Disordered" evidence="1">
    <location>
        <begin position="282"/>
        <end position="315"/>
    </location>
</feature>
<gene>
    <name evidence="2" type="ORF">PR048_025211</name>
</gene>
<comment type="caution">
    <text evidence="2">The sequence shown here is derived from an EMBL/GenBank/DDBJ whole genome shotgun (WGS) entry which is preliminary data.</text>
</comment>
<dbReference type="Gene3D" id="2.40.10.10">
    <property type="entry name" value="Trypsin-like serine proteases"/>
    <property type="match status" value="1"/>
</dbReference>
<feature type="region of interest" description="Disordered" evidence="1">
    <location>
        <begin position="558"/>
        <end position="595"/>
    </location>
</feature>
<feature type="region of interest" description="Disordered" evidence="1">
    <location>
        <begin position="428"/>
        <end position="452"/>
    </location>
</feature>
<feature type="compositionally biased region" description="Low complexity" evidence="1">
    <location>
        <begin position="565"/>
        <end position="595"/>
    </location>
</feature>
<feature type="region of interest" description="Disordered" evidence="1">
    <location>
        <begin position="1"/>
        <end position="32"/>
    </location>
</feature>
<dbReference type="EMBL" id="JARBHB010000010">
    <property type="protein sequence ID" value="KAJ8874363.1"/>
    <property type="molecule type" value="Genomic_DNA"/>
</dbReference>
<evidence type="ECO:0000256" key="1">
    <source>
        <dbReference type="SAM" id="MobiDB-lite"/>
    </source>
</evidence>